<reference evidence="7" key="2">
    <citation type="journal article" date="2023" name="Curr. Microbiol.">
        <title>Granulicatella seriolae sp. nov., a Novel Facultative Anaerobe Isolated from Yellowtail Marine Fish.</title>
        <authorList>
            <person name="Lee M."/>
            <person name="Choi Y.J."/>
            <person name="Farooq A."/>
            <person name="Jeong J.B."/>
            <person name="Jung M.Y."/>
        </authorList>
    </citation>
    <scope>NUCLEOTIDE SEQUENCE</scope>
    <source>
        <strain evidence="7">S8</strain>
    </source>
</reference>
<accession>A0ABT1WNI6</accession>
<dbReference type="Gene3D" id="3.30.110.150">
    <property type="entry name" value="SepF-like protein"/>
    <property type="match status" value="1"/>
</dbReference>
<keyword evidence="8" id="KW-1185">Reference proteome</keyword>
<comment type="caution">
    <text evidence="7">The sequence shown here is derived from an EMBL/GenBank/DDBJ whole genome shotgun (WGS) entry which is preliminary data.</text>
</comment>
<dbReference type="InterPro" id="IPR038594">
    <property type="entry name" value="SepF-like_sf"/>
</dbReference>
<dbReference type="EMBL" id="JANHNZ010000004">
    <property type="protein sequence ID" value="MCQ9210088.1"/>
    <property type="molecule type" value="Genomic_DNA"/>
</dbReference>
<evidence type="ECO:0000256" key="6">
    <source>
        <dbReference type="SAM" id="MobiDB-lite"/>
    </source>
</evidence>
<evidence type="ECO:0000256" key="5">
    <source>
        <dbReference type="HAMAP-Rule" id="MF_01197"/>
    </source>
</evidence>
<reference evidence="7" key="1">
    <citation type="submission" date="2022-07" db="EMBL/GenBank/DDBJ databases">
        <authorList>
            <person name="Jung M.-Y."/>
            <person name="Lee M."/>
        </authorList>
    </citation>
    <scope>NUCLEOTIDE SEQUENCE</scope>
    <source>
        <strain evidence="7">S8</strain>
    </source>
</reference>
<name>A0ABT1WNI6_9LACT</name>
<gene>
    <name evidence="5" type="primary">sepF</name>
    <name evidence="7" type="ORF">NPA36_05940</name>
</gene>
<dbReference type="PANTHER" id="PTHR35798:SF1">
    <property type="entry name" value="CELL DIVISION PROTEIN SEPF"/>
    <property type="match status" value="1"/>
</dbReference>
<sequence length="154" mass="17520">MGIFQKFTNFLHEDEEDFSQMDDFQDYDSSQTSSSQENENRQTSQTRQGHRANNVVPLTKTVNRQPSKIFVVEPKVYSEVERISDSLLSGETVLLNFRRLEAADARRIIDFMAGIAYAIGGDVQKVRDGIFICSPANVRVEGVFEDELDQDGLY</sequence>
<dbReference type="Proteomes" id="UP001059480">
    <property type="component" value="Unassembled WGS sequence"/>
</dbReference>
<dbReference type="RefSeq" id="WP_256945202.1">
    <property type="nucleotide sequence ID" value="NZ_JANHNZ010000004.1"/>
</dbReference>
<keyword evidence="3 5" id="KW-0131">Cell cycle</keyword>
<keyword evidence="2 5" id="KW-0717">Septation</keyword>
<comment type="similarity">
    <text evidence="5">Belongs to the SepF family.</text>
</comment>
<dbReference type="GO" id="GO:0051301">
    <property type="term" value="P:cell division"/>
    <property type="evidence" value="ECO:0007669"/>
    <property type="project" value="UniProtKB-KW"/>
</dbReference>
<comment type="subcellular location">
    <subcellularLocation>
        <location evidence="5">Cytoplasm</location>
    </subcellularLocation>
    <text evidence="5">Localizes to the division site, in a FtsZ-dependent manner.</text>
</comment>
<dbReference type="Pfam" id="PF04472">
    <property type="entry name" value="SepF"/>
    <property type="match status" value="1"/>
</dbReference>
<reference evidence="7" key="3">
    <citation type="journal article" date="2023" name="Microbiol. Resour. Announc.">
        <title>Draft Genome Sequence of Granulicatella sp. Strain S8, Isolated from a Marine Fish, Seriola quinqueradiata.</title>
        <authorList>
            <person name="Lee M."/>
            <person name="Farooq A."/>
            <person name="Jeong J.B."/>
            <person name="Jung M.Y."/>
        </authorList>
    </citation>
    <scope>NUCLEOTIDE SEQUENCE</scope>
    <source>
        <strain evidence="7">S8</strain>
    </source>
</reference>
<feature type="compositionally biased region" description="Low complexity" evidence="6">
    <location>
        <begin position="27"/>
        <end position="36"/>
    </location>
</feature>
<evidence type="ECO:0000313" key="7">
    <source>
        <dbReference type="EMBL" id="MCQ9210088.1"/>
    </source>
</evidence>
<evidence type="ECO:0000256" key="3">
    <source>
        <dbReference type="ARBA" id="ARBA00023306"/>
    </source>
</evidence>
<feature type="region of interest" description="Disordered" evidence="6">
    <location>
        <begin position="21"/>
        <end position="58"/>
    </location>
</feature>
<dbReference type="HAMAP" id="MF_01197">
    <property type="entry name" value="SepF"/>
    <property type="match status" value="1"/>
</dbReference>
<dbReference type="PANTHER" id="PTHR35798">
    <property type="entry name" value="CELL DIVISION PROTEIN SEPF"/>
    <property type="match status" value="1"/>
</dbReference>
<protein>
    <recommendedName>
        <fullName evidence="5">Cell division protein SepF</fullName>
    </recommendedName>
</protein>
<organism evidence="7 8">
    <name type="scientific">Granulicatella seriolae</name>
    <dbReference type="NCBI Taxonomy" id="2967226"/>
    <lineage>
        <taxon>Bacteria</taxon>
        <taxon>Bacillati</taxon>
        <taxon>Bacillota</taxon>
        <taxon>Bacilli</taxon>
        <taxon>Lactobacillales</taxon>
        <taxon>Carnobacteriaceae</taxon>
        <taxon>Granulicatella</taxon>
    </lineage>
</organism>
<dbReference type="InterPro" id="IPR023052">
    <property type="entry name" value="Cell_div_SepF"/>
</dbReference>
<evidence type="ECO:0000256" key="1">
    <source>
        <dbReference type="ARBA" id="ARBA00022618"/>
    </source>
</evidence>
<evidence type="ECO:0000256" key="2">
    <source>
        <dbReference type="ARBA" id="ARBA00023210"/>
    </source>
</evidence>
<keyword evidence="1 5" id="KW-0132">Cell division</keyword>
<comment type="subunit">
    <text evidence="5">Homodimer. Interacts with FtsZ.</text>
</comment>
<keyword evidence="5" id="KW-0963">Cytoplasm</keyword>
<evidence type="ECO:0000256" key="4">
    <source>
        <dbReference type="ARBA" id="ARBA00044936"/>
    </source>
</evidence>
<proteinExistence type="inferred from homology"/>
<evidence type="ECO:0000313" key="8">
    <source>
        <dbReference type="Proteomes" id="UP001059480"/>
    </source>
</evidence>
<comment type="function">
    <text evidence="4 5">Cell division protein that is part of the divisome complex and is recruited early to the Z-ring. Probably stimulates Z-ring formation, perhaps through the cross-linking of FtsZ protofilaments. Its function overlaps with FtsA.</text>
</comment>
<dbReference type="InterPro" id="IPR007561">
    <property type="entry name" value="Cell_div_SepF/SepF-rel"/>
</dbReference>